<dbReference type="PANTHER" id="PTHR43591">
    <property type="entry name" value="METHYLTRANSFERASE"/>
    <property type="match status" value="1"/>
</dbReference>
<accession>A0ABT1IN49</accession>
<dbReference type="Gene3D" id="3.40.50.150">
    <property type="entry name" value="Vaccinia Virus protein VP39"/>
    <property type="match status" value="1"/>
</dbReference>
<sequence length="286" mass="30463">MSVTTLRADKHEEWRLSAVGWVRHRANFADAAVPSARRMVELAQAGPGQRALDLACGVGVPAHQLAEAVGPTGYVLGLDIVAEMVDGARAWAAARGLTTVDFKTIPDECDLGVEPGSFDLGTCRAGLQYMVEPGAALRSMHTALRPGARMVSMTVGSPQRCTSLRILEEVVARHIQMPALIPEPDKGVPGTVALSDPADLEALYREAGFTDVRTEVADHPIVGAASAEEYWDVCERSAGPFILLLRSVDDRLRAAIRADAIATLQTQFPAGPVVMTGETLITTGTR</sequence>
<dbReference type="Pfam" id="PF13847">
    <property type="entry name" value="Methyltransf_31"/>
    <property type="match status" value="1"/>
</dbReference>
<keyword evidence="3" id="KW-1185">Reference proteome</keyword>
<dbReference type="Proteomes" id="UP001205185">
    <property type="component" value="Unassembled WGS sequence"/>
</dbReference>
<dbReference type="CDD" id="cd02440">
    <property type="entry name" value="AdoMet_MTases"/>
    <property type="match status" value="1"/>
</dbReference>
<evidence type="ECO:0000259" key="1">
    <source>
        <dbReference type="Pfam" id="PF13847"/>
    </source>
</evidence>
<protein>
    <submittedName>
        <fullName evidence="2">Ubiquinone/menaquinone biosynthesis C-methylase UbiE</fullName>
    </submittedName>
</protein>
<dbReference type="InterPro" id="IPR029063">
    <property type="entry name" value="SAM-dependent_MTases_sf"/>
</dbReference>
<comment type="caution">
    <text evidence="2">The sequence shown here is derived from an EMBL/GenBank/DDBJ whole genome shotgun (WGS) entry which is preliminary data.</text>
</comment>
<dbReference type="RefSeq" id="WP_253891318.1">
    <property type="nucleotide sequence ID" value="NZ_BAAAVB010000023.1"/>
</dbReference>
<evidence type="ECO:0000313" key="2">
    <source>
        <dbReference type="EMBL" id="MCP2274088.1"/>
    </source>
</evidence>
<feature type="domain" description="Methyltransferase" evidence="1">
    <location>
        <begin position="48"/>
        <end position="156"/>
    </location>
</feature>
<name>A0ABT1IN49_9PSEU</name>
<evidence type="ECO:0000313" key="3">
    <source>
        <dbReference type="Proteomes" id="UP001205185"/>
    </source>
</evidence>
<keyword evidence="2" id="KW-0830">Ubiquinone</keyword>
<dbReference type="SUPFAM" id="SSF53335">
    <property type="entry name" value="S-adenosyl-L-methionine-dependent methyltransferases"/>
    <property type="match status" value="1"/>
</dbReference>
<proteinExistence type="predicted"/>
<gene>
    <name evidence="2" type="ORF">LV75_006622</name>
</gene>
<dbReference type="InterPro" id="IPR025714">
    <property type="entry name" value="Methyltranfer_dom"/>
</dbReference>
<dbReference type="EMBL" id="JAMTCO010000021">
    <property type="protein sequence ID" value="MCP2274088.1"/>
    <property type="molecule type" value="Genomic_DNA"/>
</dbReference>
<organism evidence="2 3">
    <name type="scientific">Actinokineospora diospyrosa</name>
    <dbReference type="NCBI Taxonomy" id="103728"/>
    <lineage>
        <taxon>Bacteria</taxon>
        <taxon>Bacillati</taxon>
        <taxon>Actinomycetota</taxon>
        <taxon>Actinomycetes</taxon>
        <taxon>Pseudonocardiales</taxon>
        <taxon>Pseudonocardiaceae</taxon>
        <taxon>Actinokineospora</taxon>
    </lineage>
</organism>
<reference evidence="2 3" key="1">
    <citation type="submission" date="2022-06" db="EMBL/GenBank/DDBJ databases">
        <title>Genomic Encyclopedia of Archaeal and Bacterial Type Strains, Phase II (KMG-II): from individual species to whole genera.</title>
        <authorList>
            <person name="Goeker M."/>
        </authorList>
    </citation>
    <scope>NUCLEOTIDE SEQUENCE [LARGE SCALE GENOMIC DNA]</scope>
    <source>
        <strain evidence="2 3">DSM 44255</strain>
    </source>
</reference>